<dbReference type="GeneID" id="5002086"/>
<keyword evidence="1" id="KW-0472">Membrane</keyword>
<evidence type="ECO:0000313" key="2">
    <source>
        <dbReference type="EMBL" id="ABO96145.1"/>
    </source>
</evidence>
<accession>A4RY20</accession>
<keyword evidence="1" id="KW-1133">Transmembrane helix</keyword>
<reference evidence="2 3" key="1">
    <citation type="journal article" date="2007" name="Proc. Natl. Acad. Sci. U.S.A.">
        <title>The tiny eukaryote Ostreococcus provides genomic insights into the paradox of plankton speciation.</title>
        <authorList>
            <person name="Palenik B."/>
            <person name="Grimwood J."/>
            <person name="Aerts A."/>
            <person name="Rouze P."/>
            <person name="Salamov A."/>
            <person name="Putnam N."/>
            <person name="Dupont C."/>
            <person name="Jorgensen R."/>
            <person name="Derelle E."/>
            <person name="Rombauts S."/>
            <person name="Zhou K."/>
            <person name="Otillar R."/>
            <person name="Merchant S.S."/>
            <person name="Podell S."/>
            <person name="Gaasterland T."/>
            <person name="Napoli C."/>
            <person name="Gendler K."/>
            <person name="Manuell A."/>
            <person name="Tai V."/>
            <person name="Vallon O."/>
            <person name="Piganeau G."/>
            <person name="Jancek S."/>
            <person name="Heijde M."/>
            <person name="Jabbari K."/>
            <person name="Bowler C."/>
            <person name="Lohr M."/>
            <person name="Robbens S."/>
            <person name="Werner G."/>
            <person name="Dubchak I."/>
            <person name="Pazour G.J."/>
            <person name="Ren Q."/>
            <person name="Paulsen I."/>
            <person name="Delwiche C."/>
            <person name="Schmutz J."/>
            <person name="Rokhsar D."/>
            <person name="Van de Peer Y."/>
            <person name="Moreau H."/>
            <person name="Grigoriev I.V."/>
        </authorList>
    </citation>
    <scope>NUCLEOTIDE SEQUENCE [LARGE SCALE GENOMIC DNA]</scope>
    <source>
        <strain evidence="2 3">CCE9901</strain>
    </source>
</reference>
<dbReference type="EMBL" id="CP000585">
    <property type="protein sequence ID" value="ABO96145.1"/>
    <property type="molecule type" value="Genomic_DNA"/>
</dbReference>
<dbReference type="HOGENOM" id="CLU_1091243_0_0_1"/>
<proteinExistence type="predicted"/>
<dbReference type="KEGG" id="olu:OSTLU_31895"/>
<sequence>MRRTPSFSDELGHYFKGFGRHDAYAGGEQIRPLMRGWVHFACVVAALTGRGLGYFKNMPERASLFVQCTMLTYLGSTCLHMVPWKTALGYDVALAMDFIGISWGFTSHSILWTGGVHSFSQFGAVAVFACMCLMQVAAFKQKNKRVLMFMRRRRLTLILLNMIFLGVVEARAIEDFKTMVAIQVLSKIVSPWYFMACTRFDAKHKSFFEIQGVWGPHENWHVIILVVHLLQLKALLSQDSF</sequence>
<dbReference type="AlphaFoldDB" id="A4RY20"/>
<protein>
    <submittedName>
        <fullName evidence="2">Uncharacterized protein</fullName>
    </submittedName>
</protein>
<evidence type="ECO:0000313" key="3">
    <source>
        <dbReference type="Proteomes" id="UP000001568"/>
    </source>
</evidence>
<dbReference type="Proteomes" id="UP000001568">
    <property type="component" value="Chromosome 5"/>
</dbReference>
<keyword evidence="3" id="KW-1185">Reference proteome</keyword>
<organism evidence="2 3">
    <name type="scientific">Ostreococcus lucimarinus (strain CCE9901)</name>
    <dbReference type="NCBI Taxonomy" id="436017"/>
    <lineage>
        <taxon>Eukaryota</taxon>
        <taxon>Viridiplantae</taxon>
        <taxon>Chlorophyta</taxon>
        <taxon>Mamiellophyceae</taxon>
        <taxon>Mamiellales</taxon>
        <taxon>Bathycoccaceae</taxon>
        <taxon>Ostreococcus</taxon>
    </lineage>
</organism>
<evidence type="ECO:0000256" key="1">
    <source>
        <dbReference type="SAM" id="Phobius"/>
    </source>
</evidence>
<dbReference type="RefSeq" id="XP_001417852.1">
    <property type="nucleotide sequence ID" value="XM_001417815.1"/>
</dbReference>
<dbReference type="OMA" id="HENWHCA"/>
<name>A4RY20_OSTLU</name>
<keyword evidence="1" id="KW-0812">Transmembrane</keyword>
<dbReference type="OrthoDB" id="496341at2759"/>
<feature type="transmembrane region" description="Helical" evidence="1">
    <location>
        <begin position="155"/>
        <end position="173"/>
    </location>
</feature>
<feature type="transmembrane region" description="Helical" evidence="1">
    <location>
        <begin position="119"/>
        <end position="139"/>
    </location>
</feature>
<dbReference type="Gramene" id="ABO96145">
    <property type="protein sequence ID" value="ABO96145"/>
    <property type="gene ID" value="OSTLU_31895"/>
</dbReference>
<feature type="transmembrane region" description="Helical" evidence="1">
    <location>
        <begin position="37"/>
        <end position="55"/>
    </location>
</feature>
<feature type="transmembrane region" description="Helical" evidence="1">
    <location>
        <begin position="61"/>
        <end position="82"/>
    </location>
</feature>
<gene>
    <name evidence="2" type="ORF">OSTLU_31895</name>
</gene>